<reference evidence="1 2" key="1">
    <citation type="submission" date="2019-07" db="EMBL/GenBank/DDBJ databases">
        <title>WGS assembly of Gossypium tomentosum.</title>
        <authorList>
            <person name="Chen Z.J."/>
            <person name="Sreedasyam A."/>
            <person name="Ando A."/>
            <person name="Song Q."/>
            <person name="De L."/>
            <person name="Hulse-Kemp A."/>
            <person name="Ding M."/>
            <person name="Ye W."/>
            <person name="Kirkbride R."/>
            <person name="Jenkins J."/>
            <person name="Plott C."/>
            <person name="Lovell J."/>
            <person name="Lin Y.-M."/>
            <person name="Vaughn R."/>
            <person name="Liu B."/>
            <person name="Li W."/>
            <person name="Simpson S."/>
            <person name="Scheffler B."/>
            <person name="Saski C."/>
            <person name="Grover C."/>
            <person name="Hu G."/>
            <person name="Conover J."/>
            <person name="Carlson J."/>
            <person name="Shu S."/>
            <person name="Boston L."/>
            <person name="Williams M."/>
            <person name="Peterson D."/>
            <person name="Mcgee K."/>
            <person name="Jones D."/>
            <person name="Wendel J."/>
            <person name="Stelly D."/>
            <person name="Grimwood J."/>
            <person name="Schmutz J."/>
        </authorList>
    </citation>
    <scope>NUCLEOTIDE SEQUENCE [LARGE SCALE GENOMIC DNA]</scope>
    <source>
        <strain evidence="1">7179.01</strain>
    </source>
</reference>
<dbReference type="EMBL" id="CM017624">
    <property type="protein sequence ID" value="TYH83524.1"/>
    <property type="molecule type" value="Genomic_DNA"/>
</dbReference>
<evidence type="ECO:0000313" key="2">
    <source>
        <dbReference type="Proteomes" id="UP000322667"/>
    </source>
</evidence>
<dbReference type="AlphaFoldDB" id="A0A5D2LWU8"/>
<gene>
    <name evidence="1" type="ORF">ES332_D02G137800v1</name>
</gene>
<organism evidence="1 2">
    <name type="scientific">Gossypium tomentosum</name>
    <name type="common">Hawaiian cotton</name>
    <name type="synonym">Gossypium sandvicense</name>
    <dbReference type="NCBI Taxonomy" id="34277"/>
    <lineage>
        <taxon>Eukaryota</taxon>
        <taxon>Viridiplantae</taxon>
        <taxon>Streptophyta</taxon>
        <taxon>Embryophyta</taxon>
        <taxon>Tracheophyta</taxon>
        <taxon>Spermatophyta</taxon>
        <taxon>Magnoliopsida</taxon>
        <taxon>eudicotyledons</taxon>
        <taxon>Gunneridae</taxon>
        <taxon>Pentapetalae</taxon>
        <taxon>rosids</taxon>
        <taxon>malvids</taxon>
        <taxon>Malvales</taxon>
        <taxon>Malvaceae</taxon>
        <taxon>Malvoideae</taxon>
        <taxon>Gossypium</taxon>
    </lineage>
</organism>
<keyword evidence="2" id="KW-1185">Reference proteome</keyword>
<accession>A0A5D2LWU8</accession>
<evidence type="ECO:0000313" key="1">
    <source>
        <dbReference type="EMBL" id="TYH83524.1"/>
    </source>
</evidence>
<dbReference type="Proteomes" id="UP000322667">
    <property type="component" value="Chromosome D02"/>
</dbReference>
<protein>
    <submittedName>
        <fullName evidence="1">Uncharacterized protein</fullName>
    </submittedName>
</protein>
<sequence length="64" mass="7181">MDLDKKKALPLMPFPIIPNSKIKIPNLTTSTSLMPLFVGAAHHLHLPPTSSIGGDYYTYFLDRR</sequence>
<name>A0A5D2LWU8_GOSTO</name>
<proteinExistence type="predicted"/>